<organism evidence="2 3">
    <name type="scientific">Massarina eburnea CBS 473.64</name>
    <dbReference type="NCBI Taxonomy" id="1395130"/>
    <lineage>
        <taxon>Eukaryota</taxon>
        <taxon>Fungi</taxon>
        <taxon>Dikarya</taxon>
        <taxon>Ascomycota</taxon>
        <taxon>Pezizomycotina</taxon>
        <taxon>Dothideomycetes</taxon>
        <taxon>Pleosporomycetidae</taxon>
        <taxon>Pleosporales</taxon>
        <taxon>Massarineae</taxon>
        <taxon>Massarinaceae</taxon>
        <taxon>Massarina</taxon>
    </lineage>
</organism>
<evidence type="ECO:0000313" key="3">
    <source>
        <dbReference type="Proteomes" id="UP000799753"/>
    </source>
</evidence>
<name>A0A6A6RS91_9PLEO</name>
<evidence type="ECO:0000313" key="2">
    <source>
        <dbReference type="EMBL" id="KAF2637975.1"/>
    </source>
</evidence>
<reference evidence="2" key="1">
    <citation type="journal article" date="2020" name="Stud. Mycol.">
        <title>101 Dothideomycetes genomes: a test case for predicting lifestyles and emergence of pathogens.</title>
        <authorList>
            <person name="Haridas S."/>
            <person name="Albert R."/>
            <person name="Binder M."/>
            <person name="Bloem J."/>
            <person name="Labutti K."/>
            <person name="Salamov A."/>
            <person name="Andreopoulos B."/>
            <person name="Baker S."/>
            <person name="Barry K."/>
            <person name="Bills G."/>
            <person name="Bluhm B."/>
            <person name="Cannon C."/>
            <person name="Castanera R."/>
            <person name="Culley D."/>
            <person name="Daum C."/>
            <person name="Ezra D."/>
            <person name="Gonzalez J."/>
            <person name="Henrissat B."/>
            <person name="Kuo A."/>
            <person name="Liang C."/>
            <person name="Lipzen A."/>
            <person name="Lutzoni F."/>
            <person name="Magnuson J."/>
            <person name="Mondo S."/>
            <person name="Nolan M."/>
            <person name="Ohm R."/>
            <person name="Pangilinan J."/>
            <person name="Park H.-J."/>
            <person name="Ramirez L."/>
            <person name="Alfaro M."/>
            <person name="Sun H."/>
            <person name="Tritt A."/>
            <person name="Yoshinaga Y."/>
            <person name="Zwiers L.-H."/>
            <person name="Turgeon B."/>
            <person name="Goodwin S."/>
            <person name="Spatafora J."/>
            <person name="Crous P."/>
            <person name="Grigoriev I."/>
        </authorList>
    </citation>
    <scope>NUCLEOTIDE SEQUENCE</scope>
    <source>
        <strain evidence="2">CBS 473.64</strain>
    </source>
</reference>
<evidence type="ECO:0000256" key="1">
    <source>
        <dbReference type="SAM" id="MobiDB-lite"/>
    </source>
</evidence>
<dbReference type="OrthoDB" id="3520229at2759"/>
<dbReference type="EMBL" id="MU006791">
    <property type="protein sequence ID" value="KAF2637975.1"/>
    <property type="molecule type" value="Genomic_DNA"/>
</dbReference>
<proteinExistence type="predicted"/>
<dbReference type="Proteomes" id="UP000799753">
    <property type="component" value="Unassembled WGS sequence"/>
</dbReference>
<dbReference type="AlphaFoldDB" id="A0A6A6RS91"/>
<feature type="region of interest" description="Disordered" evidence="1">
    <location>
        <begin position="105"/>
        <end position="131"/>
    </location>
</feature>
<keyword evidence="3" id="KW-1185">Reference proteome</keyword>
<feature type="compositionally biased region" description="Low complexity" evidence="1">
    <location>
        <begin position="105"/>
        <end position="129"/>
    </location>
</feature>
<accession>A0A6A6RS91</accession>
<sequence length="157" mass="15548">MSSTASSTAAAASASSSSCATQNFSDFPTKDIACAVGGTSGFNSSYRDTLKDCCKSAPVESWANNCGLYCLSVDQTIADLQKCWQEGGVKAGEIYCSGNNTATATGKPSSSGSATGSGSQASNTAGGQSNAPVHGVSKTGLSMAAMVLVSAVFGVLL</sequence>
<gene>
    <name evidence="2" type="ORF">P280DRAFT_471630</name>
</gene>
<protein>
    <submittedName>
        <fullName evidence="2">Uncharacterized protein</fullName>
    </submittedName>
</protein>